<dbReference type="PANTHER" id="PTHR43963:SF6">
    <property type="entry name" value="CHAIN DEHYDROGENASE FAMILY PROTEIN, PUTATIVE (AFU_ORTHOLOGUE AFUA_3G15350)-RELATED"/>
    <property type="match status" value="1"/>
</dbReference>
<evidence type="ECO:0000256" key="1">
    <source>
        <dbReference type="ARBA" id="ARBA00006484"/>
    </source>
</evidence>
<dbReference type="InterPro" id="IPR057326">
    <property type="entry name" value="KR_dom"/>
</dbReference>
<reference evidence="6" key="1">
    <citation type="submission" date="2022-08" db="EMBL/GenBank/DDBJ databases">
        <title>Genomic Encyclopedia of Type Strains, Phase V (KMG-V): Genome sequencing to study the core and pangenomes of soil and plant-associated prokaryotes.</title>
        <authorList>
            <person name="Whitman W."/>
        </authorList>
    </citation>
    <scope>NUCLEOTIDE SEQUENCE</scope>
    <source>
        <strain evidence="6">SP3026</strain>
    </source>
</reference>
<keyword evidence="3" id="KW-0560">Oxidoreductase</keyword>
<organism evidence="6 7">
    <name type="scientific">Salinibacter ruber</name>
    <dbReference type="NCBI Taxonomy" id="146919"/>
    <lineage>
        <taxon>Bacteria</taxon>
        <taxon>Pseudomonadati</taxon>
        <taxon>Rhodothermota</taxon>
        <taxon>Rhodothermia</taxon>
        <taxon>Rhodothermales</taxon>
        <taxon>Salinibacteraceae</taxon>
        <taxon>Salinibacter</taxon>
    </lineage>
</organism>
<dbReference type="EMBL" id="JANUBL010000001">
    <property type="protein sequence ID" value="MCS4119993.1"/>
    <property type="molecule type" value="Genomic_DNA"/>
</dbReference>
<dbReference type="SMART" id="SM00822">
    <property type="entry name" value="PKS_KR"/>
    <property type="match status" value="1"/>
</dbReference>
<evidence type="ECO:0000259" key="5">
    <source>
        <dbReference type="SMART" id="SM00822"/>
    </source>
</evidence>
<proteinExistence type="inferred from homology"/>
<comment type="caution">
    <text evidence="6">The sequence shown here is derived from an EMBL/GenBank/DDBJ whole genome shotgun (WGS) entry which is preliminary data.</text>
</comment>
<evidence type="ECO:0000313" key="6">
    <source>
        <dbReference type="EMBL" id="MCS4119993.1"/>
    </source>
</evidence>
<dbReference type="SUPFAM" id="SSF51735">
    <property type="entry name" value="NAD(P)-binding Rossmann-fold domains"/>
    <property type="match status" value="1"/>
</dbReference>
<keyword evidence="2" id="KW-0521">NADP</keyword>
<evidence type="ECO:0000256" key="3">
    <source>
        <dbReference type="ARBA" id="ARBA00023002"/>
    </source>
</evidence>
<feature type="domain" description="Ketoreductase" evidence="5">
    <location>
        <begin position="16"/>
        <end position="203"/>
    </location>
</feature>
<comment type="similarity">
    <text evidence="1 4">Belongs to the short-chain dehydrogenases/reductases (SDR) family.</text>
</comment>
<protein>
    <submittedName>
        <fullName evidence="6">NAD(P)-dependent dehydrogenase (Short-subunit alcohol dehydrogenase family)</fullName>
    </submittedName>
</protein>
<dbReference type="AlphaFoldDB" id="A0A9X2R572"/>
<gene>
    <name evidence="6" type="ORF">GGP45_000311</name>
</gene>
<evidence type="ECO:0000256" key="4">
    <source>
        <dbReference type="RuleBase" id="RU000363"/>
    </source>
</evidence>
<dbReference type="RefSeq" id="WP_013062511.1">
    <property type="nucleotide sequence ID" value="NZ_CALTRY010000006.1"/>
</dbReference>
<dbReference type="PANTHER" id="PTHR43963">
    <property type="entry name" value="CARBONYL REDUCTASE 1-RELATED"/>
    <property type="match status" value="1"/>
</dbReference>
<name>A0A9X2R572_9BACT</name>
<dbReference type="InterPro" id="IPR002347">
    <property type="entry name" value="SDR_fam"/>
</dbReference>
<sequence length="245" mass="25916">MPSAIQYTFDQMDTNRTALVTGGNRGIGLAICEGLADRGVHVVMGARDEETGEDAAASIRERGGSVRVEQLDVIETASIEACKERLDADDVAVDALVNNAGVYPEGDALGVSIDQLDQAWTVNTRGPWLLVKAFVPDMIERGYGRVVNVSSGSGSFGEGLDTNHAAYSAAKAGLNALTMTLDNALPDGPDVKVNSMGPGWVHTRMGGEAAPRTPEEGADTALWLATLPEDGPSGGFFRDRERIPW</sequence>
<dbReference type="Pfam" id="PF00106">
    <property type="entry name" value="adh_short"/>
    <property type="match status" value="1"/>
</dbReference>
<dbReference type="Proteomes" id="UP001155144">
    <property type="component" value="Unassembled WGS sequence"/>
</dbReference>
<dbReference type="GO" id="GO:0016491">
    <property type="term" value="F:oxidoreductase activity"/>
    <property type="evidence" value="ECO:0007669"/>
    <property type="project" value="UniProtKB-KW"/>
</dbReference>
<dbReference type="PRINTS" id="PR00080">
    <property type="entry name" value="SDRFAMILY"/>
</dbReference>
<dbReference type="Gene3D" id="3.40.50.720">
    <property type="entry name" value="NAD(P)-binding Rossmann-like Domain"/>
    <property type="match status" value="1"/>
</dbReference>
<dbReference type="InterPro" id="IPR036291">
    <property type="entry name" value="NAD(P)-bd_dom_sf"/>
</dbReference>
<accession>A0A9X2R572</accession>
<evidence type="ECO:0000313" key="7">
    <source>
        <dbReference type="Proteomes" id="UP001155144"/>
    </source>
</evidence>
<dbReference type="PRINTS" id="PR00081">
    <property type="entry name" value="GDHRDH"/>
</dbReference>
<evidence type="ECO:0000256" key="2">
    <source>
        <dbReference type="ARBA" id="ARBA00022857"/>
    </source>
</evidence>